<keyword evidence="1" id="KW-0805">Transcription regulation</keyword>
<feature type="transmembrane region" description="Helical" evidence="3">
    <location>
        <begin position="81"/>
        <end position="102"/>
    </location>
</feature>
<feature type="transmembrane region" description="Helical" evidence="3">
    <location>
        <begin position="178"/>
        <end position="199"/>
    </location>
</feature>
<feature type="transmembrane region" description="Helical" evidence="3">
    <location>
        <begin position="204"/>
        <end position="223"/>
    </location>
</feature>
<proteinExistence type="predicted"/>
<evidence type="ECO:0000313" key="5">
    <source>
        <dbReference type="Proteomes" id="UP000612282"/>
    </source>
</evidence>
<evidence type="ECO:0000313" key="4">
    <source>
        <dbReference type="EMBL" id="GID61905.1"/>
    </source>
</evidence>
<evidence type="ECO:0000256" key="2">
    <source>
        <dbReference type="ARBA" id="ARBA00023163"/>
    </source>
</evidence>
<feature type="transmembrane region" description="Helical" evidence="3">
    <location>
        <begin position="114"/>
        <end position="131"/>
    </location>
</feature>
<accession>A0ABQ3XU05</accession>
<dbReference type="Gene3D" id="1.10.10.1320">
    <property type="entry name" value="Anti-sigma factor, zinc-finger domain"/>
    <property type="match status" value="1"/>
</dbReference>
<organism evidence="4 5">
    <name type="scientific">Actinoplanes couchii</name>
    <dbReference type="NCBI Taxonomy" id="403638"/>
    <lineage>
        <taxon>Bacteria</taxon>
        <taxon>Bacillati</taxon>
        <taxon>Actinomycetota</taxon>
        <taxon>Actinomycetes</taxon>
        <taxon>Micromonosporales</taxon>
        <taxon>Micromonosporaceae</taxon>
        <taxon>Actinoplanes</taxon>
    </lineage>
</organism>
<keyword evidence="5" id="KW-1185">Reference proteome</keyword>
<evidence type="ECO:0000256" key="1">
    <source>
        <dbReference type="ARBA" id="ARBA00023015"/>
    </source>
</evidence>
<dbReference type="InterPro" id="IPR041916">
    <property type="entry name" value="Anti_sigma_zinc_sf"/>
</dbReference>
<dbReference type="RefSeq" id="WP_203810330.1">
    <property type="nucleotide sequence ID" value="NZ_BAAAQE010000066.1"/>
</dbReference>
<feature type="transmembrane region" description="Helical" evidence="3">
    <location>
        <begin position="235"/>
        <end position="253"/>
    </location>
</feature>
<dbReference type="EMBL" id="BOMG01000146">
    <property type="protein sequence ID" value="GID61905.1"/>
    <property type="molecule type" value="Genomic_DNA"/>
</dbReference>
<name>A0ABQ3XU05_9ACTN</name>
<reference evidence="4 5" key="1">
    <citation type="submission" date="2021-01" db="EMBL/GenBank/DDBJ databases">
        <title>Whole genome shotgun sequence of Actinoplanes couchii NBRC 106145.</title>
        <authorList>
            <person name="Komaki H."/>
            <person name="Tamura T."/>
        </authorList>
    </citation>
    <scope>NUCLEOTIDE SEQUENCE [LARGE SCALE GENOMIC DNA]</scope>
    <source>
        <strain evidence="4 5">NBRC 106145</strain>
    </source>
</reference>
<gene>
    <name evidence="4" type="ORF">Aco03nite_103090</name>
</gene>
<dbReference type="Proteomes" id="UP000612282">
    <property type="component" value="Unassembled WGS sequence"/>
</dbReference>
<protein>
    <recommendedName>
        <fullName evidence="6">Integral membrane protein</fullName>
    </recommendedName>
</protein>
<keyword evidence="3" id="KW-0472">Membrane</keyword>
<keyword evidence="3" id="KW-1133">Transmembrane helix</keyword>
<feature type="transmembrane region" description="Helical" evidence="3">
    <location>
        <begin position="152"/>
        <end position="172"/>
    </location>
</feature>
<sequence length="263" mass="27443">MTTHIDDDMLARYAGISESLPDAVVWSVEDHLDGCGGCRARLGAVVAPGTAVLVAEVGGRVTGSLPAVAPSRRRFAVVRRWSTWSLLPRLTVSVGALLAVLMLDVLNPYHPSPVLLIAPVVPLFGVAAACSRRDDPAWELVAASPQGGVLMVLRRTVTVLAALLPVLALVGWVTATPLVLWLLPCLTVTSATIAVGSLLGVRRAAGVVTAAWVVVVTAPAVLTQQVPAVLGADKAPAWAATGLLLAVLAWKRADAFQRLTSRN</sequence>
<keyword evidence="3" id="KW-0812">Transmembrane</keyword>
<comment type="caution">
    <text evidence="4">The sequence shown here is derived from an EMBL/GenBank/DDBJ whole genome shotgun (WGS) entry which is preliminary data.</text>
</comment>
<keyword evidence="2" id="KW-0804">Transcription</keyword>
<evidence type="ECO:0008006" key="6">
    <source>
        <dbReference type="Google" id="ProtNLM"/>
    </source>
</evidence>
<evidence type="ECO:0000256" key="3">
    <source>
        <dbReference type="SAM" id="Phobius"/>
    </source>
</evidence>